<dbReference type="Proteomes" id="UP000199345">
    <property type="component" value="Unassembled WGS sequence"/>
</dbReference>
<accession>A0A1I0FBJ3</accession>
<evidence type="ECO:0000313" key="1">
    <source>
        <dbReference type="EMBL" id="SET55501.1"/>
    </source>
</evidence>
<reference evidence="2" key="1">
    <citation type="submission" date="2016-10" db="EMBL/GenBank/DDBJ databases">
        <authorList>
            <person name="Varghese N."/>
            <person name="Submissions S."/>
        </authorList>
    </citation>
    <scope>NUCLEOTIDE SEQUENCE [LARGE SCALE GENOMIC DNA]</scope>
    <source>
        <strain evidence="2">Nm71</strain>
    </source>
</reference>
<evidence type="ECO:0000313" key="2">
    <source>
        <dbReference type="Proteomes" id="UP000199345"/>
    </source>
</evidence>
<sequence length="57" mass="6630">MLNFCTRNLGLRNRKSVKDNKRASGKSRILFKKVLTLLRFPYLHTNNALVSKALNLR</sequence>
<gene>
    <name evidence="1" type="ORF">SAMN05216326_13611</name>
</gene>
<protein>
    <submittedName>
        <fullName evidence="1">Uncharacterized protein</fullName>
    </submittedName>
</protein>
<dbReference type="EMBL" id="FOIA01000036">
    <property type="protein sequence ID" value="SET55501.1"/>
    <property type="molecule type" value="Genomic_DNA"/>
</dbReference>
<keyword evidence="2" id="KW-1185">Reference proteome</keyword>
<proteinExistence type="predicted"/>
<name>A0A1I0FBJ3_9PROT</name>
<dbReference type="AlphaFoldDB" id="A0A1I0FBJ3"/>
<organism evidence="1 2">
    <name type="scientific">Nitrosomonas marina</name>
    <dbReference type="NCBI Taxonomy" id="917"/>
    <lineage>
        <taxon>Bacteria</taxon>
        <taxon>Pseudomonadati</taxon>
        <taxon>Pseudomonadota</taxon>
        <taxon>Betaproteobacteria</taxon>
        <taxon>Nitrosomonadales</taxon>
        <taxon>Nitrosomonadaceae</taxon>
        <taxon>Nitrosomonas</taxon>
    </lineage>
</organism>